<feature type="region of interest" description="Disordered" evidence="1">
    <location>
        <begin position="1"/>
        <end position="161"/>
    </location>
</feature>
<evidence type="ECO:0000313" key="2">
    <source>
        <dbReference type="WBParaSite" id="MCU_009619-RB"/>
    </source>
</evidence>
<accession>A0A5K3FQ71</accession>
<feature type="compositionally biased region" description="Polar residues" evidence="1">
    <location>
        <begin position="131"/>
        <end position="150"/>
    </location>
</feature>
<feature type="compositionally biased region" description="Basic and acidic residues" evidence="1">
    <location>
        <begin position="1"/>
        <end position="13"/>
    </location>
</feature>
<feature type="compositionally biased region" description="Polar residues" evidence="1">
    <location>
        <begin position="70"/>
        <end position="101"/>
    </location>
</feature>
<dbReference type="AlphaFoldDB" id="A0A5K3FQ71"/>
<proteinExistence type="predicted"/>
<evidence type="ECO:0000256" key="1">
    <source>
        <dbReference type="SAM" id="MobiDB-lite"/>
    </source>
</evidence>
<organism evidence="2">
    <name type="scientific">Mesocestoides corti</name>
    <name type="common">Flatworm</name>
    <dbReference type="NCBI Taxonomy" id="53468"/>
    <lineage>
        <taxon>Eukaryota</taxon>
        <taxon>Metazoa</taxon>
        <taxon>Spiralia</taxon>
        <taxon>Lophotrochozoa</taxon>
        <taxon>Platyhelminthes</taxon>
        <taxon>Cestoda</taxon>
        <taxon>Eucestoda</taxon>
        <taxon>Cyclophyllidea</taxon>
        <taxon>Mesocestoididae</taxon>
        <taxon>Mesocestoides</taxon>
    </lineage>
</organism>
<reference evidence="2" key="1">
    <citation type="submission" date="2019-11" db="UniProtKB">
        <authorList>
            <consortium name="WormBaseParasite"/>
        </authorList>
    </citation>
    <scope>IDENTIFICATION</scope>
</reference>
<sequence>MSQPRRDGDRENEPVSPRRPARRSQARLIYRYSPEEGEFRPTPSQLAYPVRSNSGSILQSRPAVRISGAARQSSSNGTRRNHRQMSQTTQPQLIPISSMNSKKPFKSYAQRPQRQIVVEEHQSDISVPPNGVSSQETPTDASLSFRTPTPTDYEAAVKVRN</sequence>
<name>A0A5K3FQ71_MESCO</name>
<dbReference type="WBParaSite" id="MCU_009619-RB">
    <property type="protein sequence ID" value="MCU_009619-RB"/>
    <property type="gene ID" value="MCU_009619"/>
</dbReference>
<protein>
    <submittedName>
        <fullName evidence="2">Pericentrin</fullName>
    </submittedName>
</protein>